<name>A0A2S5AZV9_9BASI</name>
<feature type="transmembrane region" description="Helical" evidence="8">
    <location>
        <begin position="97"/>
        <end position="118"/>
    </location>
</feature>
<keyword evidence="3 8" id="KW-0812">Transmembrane</keyword>
<evidence type="ECO:0000256" key="1">
    <source>
        <dbReference type="ARBA" id="ARBA00004141"/>
    </source>
</evidence>
<keyword evidence="10" id="KW-1185">Reference proteome</keyword>
<organism evidence="9 10">
    <name type="scientific">Rhodotorula taiwanensis</name>
    <dbReference type="NCBI Taxonomy" id="741276"/>
    <lineage>
        <taxon>Eukaryota</taxon>
        <taxon>Fungi</taxon>
        <taxon>Dikarya</taxon>
        <taxon>Basidiomycota</taxon>
        <taxon>Pucciniomycotina</taxon>
        <taxon>Microbotryomycetes</taxon>
        <taxon>Sporidiobolales</taxon>
        <taxon>Sporidiobolaceae</taxon>
        <taxon>Rhodotorula</taxon>
    </lineage>
</organism>
<dbReference type="EMBL" id="PJQD01000150">
    <property type="protein sequence ID" value="POY70070.1"/>
    <property type="molecule type" value="Genomic_DNA"/>
</dbReference>
<keyword evidence="2" id="KW-0808">Transferase</keyword>
<dbReference type="PANTHER" id="PTHR13906:SF4">
    <property type="entry name" value="LYSOPHOSPHOLIPID ACYLTRANSFERASE 6"/>
    <property type="match status" value="1"/>
</dbReference>
<comment type="caution">
    <text evidence="9">The sequence shown here is derived from an EMBL/GenBank/DDBJ whole genome shotgun (WGS) entry which is preliminary data.</text>
</comment>
<feature type="compositionally biased region" description="Basic and acidic residues" evidence="7">
    <location>
        <begin position="527"/>
        <end position="549"/>
    </location>
</feature>
<evidence type="ECO:0000313" key="10">
    <source>
        <dbReference type="Proteomes" id="UP000237144"/>
    </source>
</evidence>
<evidence type="ECO:0000256" key="6">
    <source>
        <dbReference type="ARBA" id="ARBA00023315"/>
    </source>
</evidence>
<keyword evidence="6" id="KW-0012">Acyltransferase</keyword>
<dbReference type="OrthoDB" id="286734at2759"/>
<evidence type="ECO:0000256" key="3">
    <source>
        <dbReference type="ARBA" id="ARBA00022692"/>
    </source>
</evidence>
<evidence type="ECO:0008006" key="11">
    <source>
        <dbReference type="Google" id="ProtNLM"/>
    </source>
</evidence>
<feature type="transmembrane region" description="Helical" evidence="8">
    <location>
        <begin position="458"/>
        <end position="481"/>
    </location>
</feature>
<dbReference type="GO" id="GO:0003841">
    <property type="term" value="F:1-acylglycerol-3-phosphate O-acyltransferase activity"/>
    <property type="evidence" value="ECO:0007669"/>
    <property type="project" value="TreeGrafter"/>
</dbReference>
<dbReference type="GO" id="GO:0016020">
    <property type="term" value="C:membrane"/>
    <property type="evidence" value="ECO:0007669"/>
    <property type="project" value="UniProtKB-SubCell"/>
</dbReference>
<dbReference type="AlphaFoldDB" id="A0A2S5AZV9"/>
<dbReference type="PANTHER" id="PTHR13906">
    <property type="entry name" value="PORCUPINE"/>
    <property type="match status" value="1"/>
</dbReference>
<feature type="transmembrane region" description="Helical" evidence="8">
    <location>
        <begin position="236"/>
        <end position="255"/>
    </location>
</feature>
<gene>
    <name evidence="9" type="ORF">BMF94_6932</name>
</gene>
<evidence type="ECO:0000256" key="5">
    <source>
        <dbReference type="ARBA" id="ARBA00023136"/>
    </source>
</evidence>
<evidence type="ECO:0000256" key="4">
    <source>
        <dbReference type="ARBA" id="ARBA00022989"/>
    </source>
</evidence>
<feature type="region of interest" description="Disordered" evidence="7">
    <location>
        <begin position="430"/>
        <end position="449"/>
    </location>
</feature>
<sequence>MLLDGVAGPVAEAAGASVDHIKLVLLLFLAVPLSLVYPYLPPSTKSPVVHLYSIGLITIFCCFVLPWTRGFLELVASCVVTWLIVKIGVKQKWGGSMQWIVFAVALGHLTINNIIVFLRDPLVTQIDISGSHLVLVMKLHSFACSVYDGQRPLEELDEAQKASRIPEVPGLIPFLGYTFFMPSMLVGPSFTYASYDAFTSHRLFAKEQAAGGQDATKVVDPTVIPPGRRRKAAKRLATGTFFLAIFSLYGGQYSMAKLLDPSFTKGKSFWSKFLFMNAASTFARFKYYGVWCIAESSCILSGLGYNPRTGHYDASRNLRIRTIELAPNFKVLLDSWNMNANVWLRECIYKRLAKKGRKPGFKSTQITFIVSALWHGVNPCYLMTFVLGGFCQAVNRSLRAGVRPFALPPGALNNPSTTAARVPYPKVELKPGEKDARPPKNLPKVKLQPPPQTPVKTLYDIAGTICTLTTLNFVVVPFLLLDARLSIRAWREVNFYALFMIFIPFFVLNVGGGLGVLKKYQKRRDRKRTELEEEQERRRLEWEDKEEQKRKRRGEGLPSFGLDVEDMLREEEEEARRALADAAGKKEL</sequence>
<proteinExistence type="predicted"/>
<dbReference type="GO" id="GO:0005783">
    <property type="term" value="C:endoplasmic reticulum"/>
    <property type="evidence" value="ECO:0007669"/>
    <property type="project" value="TreeGrafter"/>
</dbReference>
<dbReference type="GO" id="GO:0046474">
    <property type="term" value="P:glycerophospholipid biosynthetic process"/>
    <property type="evidence" value="ECO:0007669"/>
    <property type="project" value="TreeGrafter"/>
</dbReference>
<dbReference type="Pfam" id="PF03062">
    <property type="entry name" value="MBOAT"/>
    <property type="match status" value="1"/>
</dbReference>
<evidence type="ECO:0000256" key="7">
    <source>
        <dbReference type="SAM" id="MobiDB-lite"/>
    </source>
</evidence>
<feature type="transmembrane region" description="Helical" evidence="8">
    <location>
        <begin position="52"/>
        <end position="85"/>
    </location>
</feature>
<accession>A0A2S5AZV9</accession>
<evidence type="ECO:0000256" key="2">
    <source>
        <dbReference type="ARBA" id="ARBA00022679"/>
    </source>
</evidence>
<reference evidence="9 10" key="1">
    <citation type="journal article" date="2018" name="Front. Microbiol.">
        <title>Prospects for Fungal Bioremediation of Acidic Radioactive Waste Sites: Characterization and Genome Sequence of Rhodotorula taiwanensis MD1149.</title>
        <authorList>
            <person name="Tkavc R."/>
            <person name="Matrosova V.Y."/>
            <person name="Grichenko O.E."/>
            <person name="Gostincar C."/>
            <person name="Volpe R.P."/>
            <person name="Klimenkova P."/>
            <person name="Gaidamakova E.K."/>
            <person name="Zhou C.E."/>
            <person name="Stewart B.J."/>
            <person name="Lyman M.G."/>
            <person name="Malfatti S.A."/>
            <person name="Rubinfeld B."/>
            <person name="Courtot M."/>
            <person name="Singh J."/>
            <person name="Dalgard C.L."/>
            <person name="Hamilton T."/>
            <person name="Frey K.G."/>
            <person name="Gunde-Cimerman N."/>
            <person name="Dugan L."/>
            <person name="Daly M.J."/>
        </authorList>
    </citation>
    <scope>NUCLEOTIDE SEQUENCE [LARGE SCALE GENOMIC DNA]</scope>
    <source>
        <strain evidence="9 10">MD1149</strain>
    </source>
</reference>
<dbReference type="InterPro" id="IPR049941">
    <property type="entry name" value="LPLAT_7/PORCN-like"/>
</dbReference>
<feature type="transmembrane region" description="Helical" evidence="8">
    <location>
        <begin position="20"/>
        <end position="40"/>
    </location>
</feature>
<dbReference type="GO" id="GO:0047184">
    <property type="term" value="F:1-acylglycerophosphocholine O-acyltransferase activity"/>
    <property type="evidence" value="ECO:0007669"/>
    <property type="project" value="TreeGrafter"/>
</dbReference>
<feature type="region of interest" description="Disordered" evidence="7">
    <location>
        <begin position="525"/>
        <end position="565"/>
    </location>
</feature>
<dbReference type="GO" id="GO:0030258">
    <property type="term" value="P:lipid modification"/>
    <property type="evidence" value="ECO:0007669"/>
    <property type="project" value="TreeGrafter"/>
</dbReference>
<evidence type="ECO:0000313" key="9">
    <source>
        <dbReference type="EMBL" id="POY70070.1"/>
    </source>
</evidence>
<feature type="transmembrane region" description="Helical" evidence="8">
    <location>
        <begin position="493"/>
        <end position="517"/>
    </location>
</feature>
<dbReference type="Proteomes" id="UP000237144">
    <property type="component" value="Unassembled WGS sequence"/>
</dbReference>
<dbReference type="STRING" id="741276.A0A2S5AZV9"/>
<protein>
    <recommendedName>
        <fullName evidence="11">1-acylglycerol-3-phosphate O-acyltransferase</fullName>
    </recommendedName>
</protein>
<keyword evidence="5 8" id="KW-0472">Membrane</keyword>
<keyword evidence="4 8" id="KW-1133">Transmembrane helix</keyword>
<evidence type="ECO:0000256" key="8">
    <source>
        <dbReference type="SAM" id="Phobius"/>
    </source>
</evidence>
<comment type="subcellular location">
    <subcellularLocation>
        <location evidence="1">Membrane</location>
        <topology evidence="1">Multi-pass membrane protein</topology>
    </subcellularLocation>
</comment>
<dbReference type="InterPro" id="IPR004299">
    <property type="entry name" value="MBOAT_fam"/>
</dbReference>